<reference evidence="1 2" key="1">
    <citation type="submission" date="2015-12" db="EMBL/GenBank/DDBJ databases">
        <title>Diversity of Burkholderia near neighbor genomes.</title>
        <authorList>
            <person name="Sahl J."/>
            <person name="Wagner D."/>
            <person name="Keim P."/>
        </authorList>
    </citation>
    <scope>NUCLEOTIDE SEQUENCE [LARGE SCALE GENOMIC DNA]</scope>
    <source>
        <strain evidence="1 2">BDU6</strain>
    </source>
</reference>
<keyword evidence="2" id="KW-1185">Reference proteome</keyword>
<accession>A0A1B4FN11</accession>
<dbReference type="AlphaFoldDB" id="A0A1B4FN11"/>
<organism evidence="1 2">
    <name type="scientific">Burkholderia mayonis</name>
    <dbReference type="NCBI Taxonomy" id="1385591"/>
    <lineage>
        <taxon>Bacteria</taxon>
        <taxon>Pseudomonadati</taxon>
        <taxon>Pseudomonadota</taxon>
        <taxon>Betaproteobacteria</taxon>
        <taxon>Burkholderiales</taxon>
        <taxon>Burkholderiaceae</taxon>
        <taxon>Burkholderia</taxon>
        <taxon>pseudomallei group</taxon>
    </lineage>
</organism>
<name>A0A1B4FN11_9BURK</name>
<dbReference type="Proteomes" id="UP000062519">
    <property type="component" value="Chromosome 2"/>
</dbReference>
<protein>
    <submittedName>
        <fullName evidence="1">Uncharacterized protein</fullName>
    </submittedName>
</protein>
<proteinExistence type="predicted"/>
<dbReference type="KEGG" id="buu:WS70_25405"/>
<evidence type="ECO:0000313" key="1">
    <source>
        <dbReference type="EMBL" id="AOJ05061.1"/>
    </source>
</evidence>
<dbReference type="EMBL" id="CP013387">
    <property type="protein sequence ID" value="AOJ05061.1"/>
    <property type="molecule type" value="Genomic_DNA"/>
</dbReference>
<sequence length="62" mass="6758">MNCAFRDVFMLRVSDSTSAASMPSPISASRWTVASGTLLRRASPPLATILQSAFARAFRQPR</sequence>
<gene>
    <name evidence="1" type="ORF">WS70_25405</name>
</gene>
<evidence type="ECO:0000313" key="2">
    <source>
        <dbReference type="Proteomes" id="UP000062519"/>
    </source>
</evidence>